<dbReference type="PANTHER" id="PTHR30032">
    <property type="entry name" value="N-ACETYLMURAMOYL-L-ALANINE AMIDASE-RELATED"/>
    <property type="match status" value="1"/>
</dbReference>
<dbReference type="GO" id="GO:0004553">
    <property type="term" value="F:hydrolase activity, hydrolyzing O-glycosyl compounds"/>
    <property type="evidence" value="ECO:0007669"/>
    <property type="project" value="InterPro"/>
</dbReference>
<proteinExistence type="predicted"/>
<accession>A0A7G9WCZ3</accession>
<dbReference type="GO" id="GO:0000272">
    <property type="term" value="P:polysaccharide catabolic process"/>
    <property type="evidence" value="ECO:0007669"/>
    <property type="project" value="InterPro"/>
</dbReference>
<dbReference type="Pfam" id="PF08239">
    <property type="entry name" value="SH3_3"/>
    <property type="match status" value="1"/>
</dbReference>
<name>A0A7G9WCZ3_ALKCA</name>
<dbReference type="InterPro" id="IPR013486">
    <property type="entry name" value="SpoIID/LytB"/>
</dbReference>
<evidence type="ECO:0000256" key="1">
    <source>
        <dbReference type="SAM" id="MobiDB-lite"/>
    </source>
</evidence>
<dbReference type="Pfam" id="PF08486">
    <property type="entry name" value="SpoIID"/>
    <property type="match status" value="1"/>
</dbReference>
<dbReference type="InterPro" id="IPR051922">
    <property type="entry name" value="Bact_Sporulation_Assoc"/>
</dbReference>
<dbReference type="NCBIfam" id="TIGR02669">
    <property type="entry name" value="SpoIID_LytB"/>
    <property type="match status" value="1"/>
</dbReference>
<protein>
    <submittedName>
        <fullName evidence="3">SpoIID/LytB domain-containing protein</fullName>
    </submittedName>
</protein>
<feature type="region of interest" description="Disordered" evidence="1">
    <location>
        <begin position="524"/>
        <end position="562"/>
    </location>
</feature>
<dbReference type="Gene3D" id="2.30.30.40">
    <property type="entry name" value="SH3 Domains"/>
    <property type="match status" value="1"/>
</dbReference>
<feature type="domain" description="Dockerin" evidence="2">
    <location>
        <begin position="621"/>
        <end position="688"/>
    </location>
</feature>
<dbReference type="GO" id="GO:0030435">
    <property type="term" value="P:sporulation resulting in formation of a cellular spore"/>
    <property type="evidence" value="ECO:0007669"/>
    <property type="project" value="InterPro"/>
</dbReference>
<organism evidence="3 4">
    <name type="scientific">Alkalicella caledoniensis</name>
    <dbReference type="NCBI Taxonomy" id="2731377"/>
    <lineage>
        <taxon>Bacteria</taxon>
        <taxon>Bacillati</taxon>
        <taxon>Bacillota</taxon>
        <taxon>Clostridia</taxon>
        <taxon>Eubacteriales</taxon>
        <taxon>Proteinivoracaceae</taxon>
        <taxon>Alkalicella</taxon>
    </lineage>
</organism>
<dbReference type="RefSeq" id="WP_213166948.1">
    <property type="nucleotide sequence ID" value="NZ_CP058559.1"/>
</dbReference>
<evidence type="ECO:0000313" key="4">
    <source>
        <dbReference type="Proteomes" id="UP000516160"/>
    </source>
</evidence>
<dbReference type="GO" id="GO:0030288">
    <property type="term" value="C:outer membrane-bounded periplasmic space"/>
    <property type="evidence" value="ECO:0007669"/>
    <property type="project" value="TreeGrafter"/>
</dbReference>
<dbReference type="InterPro" id="IPR016134">
    <property type="entry name" value="Dockerin_dom"/>
</dbReference>
<dbReference type="SUPFAM" id="SSF63446">
    <property type="entry name" value="Type I dockerin domain"/>
    <property type="match status" value="1"/>
</dbReference>
<dbReference type="InterPro" id="IPR003646">
    <property type="entry name" value="SH3-like_bac-type"/>
</dbReference>
<dbReference type="PROSITE" id="PS51766">
    <property type="entry name" value="DOCKERIN"/>
    <property type="match status" value="1"/>
</dbReference>
<dbReference type="Gene3D" id="1.10.1330.10">
    <property type="entry name" value="Dockerin domain"/>
    <property type="match status" value="1"/>
</dbReference>
<dbReference type="PANTHER" id="PTHR30032:SF4">
    <property type="entry name" value="AMIDASE ENHANCER"/>
    <property type="match status" value="1"/>
</dbReference>
<reference evidence="3 4" key="1">
    <citation type="submission" date="2020-07" db="EMBL/GenBank/DDBJ databases">
        <title>Alkalicella. sp. LB2 genome.</title>
        <authorList>
            <person name="Postec A."/>
            <person name="Quemeneur M."/>
        </authorList>
    </citation>
    <scope>NUCLEOTIDE SEQUENCE [LARGE SCALE GENOMIC DNA]</scope>
    <source>
        <strain evidence="3 4">LB2</strain>
    </source>
</reference>
<keyword evidence="4" id="KW-1185">Reference proteome</keyword>
<gene>
    <name evidence="3" type="ORF">HYG86_18135</name>
</gene>
<sequence length="688" mass="75468">MKRLIKVKVVFLIVVLSCIFLTPNFQVAANANYSTIRVLLSISKASIPVVLDGEYMIQQDPELILPKGTYTISVASNNRVRINGNGINKIIGSTLTLVRLKNEGNGNNHLTIRGTDYGDINYLGNMVFTVNGSNLRVVNHVPLEEYLYGVVPYEMSNSFPLEALKAQAVSARGYAIRYIKTSGTHDLGDTTTHQVYKGYNPSYARAIRAVDETAGRVLTHNGTIIATYYSASNGGQTELAGNVWVTNLPYLVQKDDPYDLENTASIYHKFFVPKVVEGSAYDSATLPGEHAVRIVKTNSNINVRSGPGTNHSILGTTTLNNVYEWVSTASNGWHQIKYNGQDAYITPDYAARVESGTFLYASPVLADLQIKAFEKLKADGHDIEKATDVKITNVNSLANGQKRWPNTQSRTFLTANGNITVQYYLTGSDTLSSKSNIDVTINLMNRNASGSILNTHEYFSTNTRMRGVTPESNGFTVTAGRYGHGVGMSQRGAQQMASSPHNKKYNEILAFYFHGTSLLTVDTKVPDLPIRPDPQPEPPTEPDTPKEPNVSSSKHKINDNNVTGVSTGMKASTFISNISVNDGTVELLNSSGQNKKSDDKVVTGDILRVKQTDNKTFKEYPIIIYGDVTGSGEIALIDLLTIQRHLLNISKLNGPYQTAADVSKDGSLTLLDLLMVQRHLLKIENIKQ</sequence>
<dbReference type="KEGG" id="acae:HYG86_18135"/>
<evidence type="ECO:0000313" key="3">
    <source>
        <dbReference type="EMBL" id="QNO16555.1"/>
    </source>
</evidence>
<dbReference type="AlphaFoldDB" id="A0A7G9WCZ3"/>
<evidence type="ECO:0000259" key="2">
    <source>
        <dbReference type="PROSITE" id="PS51766"/>
    </source>
</evidence>
<dbReference type="Pfam" id="PF00404">
    <property type="entry name" value="Dockerin_1"/>
    <property type="match status" value="1"/>
</dbReference>
<dbReference type="Proteomes" id="UP000516160">
    <property type="component" value="Chromosome"/>
</dbReference>
<dbReference type="CDD" id="cd14256">
    <property type="entry name" value="Dockerin_I"/>
    <property type="match status" value="1"/>
</dbReference>
<dbReference type="InterPro" id="IPR036439">
    <property type="entry name" value="Dockerin_dom_sf"/>
</dbReference>
<feature type="compositionally biased region" description="Pro residues" evidence="1">
    <location>
        <begin position="529"/>
        <end position="542"/>
    </location>
</feature>
<dbReference type="InterPro" id="IPR002105">
    <property type="entry name" value="Dockerin_1_rpt"/>
</dbReference>
<dbReference type="EMBL" id="CP058559">
    <property type="protein sequence ID" value="QNO16555.1"/>
    <property type="molecule type" value="Genomic_DNA"/>
</dbReference>
<dbReference type="InterPro" id="IPR013693">
    <property type="entry name" value="SpoIID/LytB_N"/>
</dbReference>